<accession>A0A9P6EFS1</accession>
<evidence type="ECO:0000313" key="1">
    <source>
        <dbReference type="EMBL" id="KAF9528194.1"/>
    </source>
</evidence>
<reference evidence="1" key="1">
    <citation type="submission" date="2020-11" db="EMBL/GenBank/DDBJ databases">
        <authorList>
            <consortium name="DOE Joint Genome Institute"/>
            <person name="Ahrendt S."/>
            <person name="Riley R."/>
            <person name="Andreopoulos W."/>
            <person name="Labutti K."/>
            <person name="Pangilinan J."/>
            <person name="Ruiz-Duenas F.J."/>
            <person name="Barrasa J.M."/>
            <person name="Sanchez-Garcia M."/>
            <person name="Camarero S."/>
            <person name="Miyauchi S."/>
            <person name="Serrano A."/>
            <person name="Linde D."/>
            <person name="Babiker R."/>
            <person name="Drula E."/>
            <person name="Ayuso-Fernandez I."/>
            <person name="Pacheco R."/>
            <person name="Padilla G."/>
            <person name="Ferreira P."/>
            <person name="Barriuso J."/>
            <person name="Kellner H."/>
            <person name="Castanera R."/>
            <person name="Alfaro M."/>
            <person name="Ramirez L."/>
            <person name="Pisabarro A.G."/>
            <person name="Kuo A."/>
            <person name="Tritt A."/>
            <person name="Lipzen A."/>
            <person name="He G."/>
            <person name="Yan M."/>
            <person name="Ng V."/>
            <person name="Cullen D."/>
            <person name="Martin F."/>
            <person name="Rosso M.-N."/>
            <person name="Henrissat B."/>
            <person name="Hibbett D."/>
            <person name="Martinez A.T."/>
            <person name="Grigoriev I.V."/>
        </authorList>
    </citation>
    <scope>NUCLEOTIDE SEQUENCE</scope>
    <source>
        <strain evidence="1">CBS 506.95</strain>
    </source>
</reference>
<dbReference type="EMBL" id="MU157855">
    <property type="protein sequence ID" value="KAF9528194.1"/>
    <property type="molecule type" value="Genomic_DNA"/>
</dbReference>
<protein>
    <submittedName>
        <fullName evidence="1">Uncharacterized protein</fullName>
    </submittedName>
</protein>
<name>A0A9P6EFS1_9AGAR</name>
<dbReference type="AlphaFoldDB" id="A0A9P6EFS1"/>
<dbReference type="Proteomes" id="UP000807306">
    <property type="component" value="Unassembled WGS sequence"/>
</dbReference>
<gene>
    <name evidence="1" type="ORF">CPB83DRAFT_855057</name>
</gene>
<sequence length="72" mass="7948">MGPGLQCFLPLVLHRHHFLWHHPLSPLSPSTALIVGCSLSCQPPQKLQIQRSCDILTLPWFLRASGAFGGYA</sequence>
<proteinExistence type="predicted"/>
<comment type="caution">
    <text evidence="1">The sequence shown here is derived from an EMBL/GenBank/DDBJ whole genome shotgun (WGS) entry which is preliminary data.</text>
</comment>
<evidence type="ECO:0000313" key="2">
    <source>
        <dbReference type="Proteomes" id="UP000807306"/>
    </source>
</evidence>
<organism evidence="1 2">
    <name type="scientific">Crepidotus variabilis</name>
    <dbReference type="NCBI Taxonomy" id="179855"/>
    <lineage>
        <taxon>Eukaryota</taxon>
        <taxon>Fungi</taxon>
        <taxon>Dikarya</taxon>
        <taxon>Basidiomycota</taxon>
        <taxon>Agaricomycotina</taxon>
        <taxon>Agaricomycetes</taxon>
        <taxon>Agaricomycetidae</taxon>
        <taxon>Agaricales</taxon>
        <taxon>Agaricineae</taxon>
        <taxon>Crepidotaceae</taxon>
        <taxon>Crepidotus</taxon>
    </lineage>
</organism>
<keyword evidence="2" id="KW-1185">Reference proteome</keyword>